<evidence type="ECO:0000259" key="1">
    <source>
        <dbReference type="Pfam" id="PF08486"/>
    </source>
</evidence>
<dbReference type="InterPro" id="IPR051922">
    <property type="entry name" value="Bact_Sporulation_Assoc"/>
</dbReference>
<sequence length="365" mass="42050">MKRKVMKRQVKKVFVVDRFLMVATVVVLLFANILSNWTNYGKQNVGKTQIPVPATKNRGSKVVSSNFEDKKSDSSKNQIYVNVLRKSTKKVERMSLEEYVIGAVAAEMPAEFATEALKAQAIACRTYAARKISKKILHEGYEKQKVYLCDDYSHCQAYIDINQMKQRWGKNFDKYYKKIYLAVMATKGEVLAYNGEIIDSLFHAASGGRTEDAKEVFGQSVPYLQSVVSRGEEACPKFSGEFYFPYDEFVKRIKNFYPNLKLNTRKISSQVKVLQRTNTQRVKTIKVGNVTMNGNEFRSIFGLYSTEFWIYPQQRGIEIKTKGYGHGLGMSQWGANYLARQGKNYKEILFYYYKNVKICRVKLKV</sequence>
<dbReference type="HOGENOM" id="CLU_021203_1_0_9"/>
<dbReference type="KEGG" id="csc:Csac_0118"/>
<feature type="domain" description="Sporulation stage II protein D amidase enhancer LytB N-terminal" evidence="1">
    <location>
        <begin position="86"/>
        <end position="193"/>
    </location>
</feature>
<reference evidence="2 3" key="1">
    <citation type="journal article" date="2008" name="Appl. Environ. Microbiol.">
        <title>Hydrogenomics of the extremely thermophilic bacterium Caldicellulosiruptor saccharolyticus.</title>
        <authorList>
            <person name="van de Werken H.J."/>
            <person name="Verhaart M.R."/>
            <person name="VanFossen A.L."/>
            <person name="Willquist K."/>
            <person name="Lewis D.L."/>
            <person name="Nichols J.D."/>
            <person name="Goorissen H.P."/>
            <person name="Mongodin E.F."/>
            <person name="Nelson K.E."/>
            <person name="van Niel E.W."/>
            <person name="Stams A.J."/>
            <person name="Ward D.E."/>
            <person name="de Vos W.M."/>
            <person name="van der Oost J."/>
            <person name="Kelly R.M."/>
            <person name="Kengen S.W."/>
        </authorList>
    </citation>
    <scope>NUCLEOTIDE SEQUENCE [LARGE SCALE GENOMIC DNA]</scope>
    <source>
        <strain evidence="3">ATCC 43494 / DSM 8903 / Tp8T 6331</strain>
    </source>
</reference>
<accession>A4XFT6</accession>
<dbReference type="AlphaFoldDB" id="A4XFT6"/>
<dbReference type="InterPro" id="IPR013693">
    <property type="entry name" value="SpoIID/LytB_N"/>
</dbReference>
<proteinExistence type="predicted"/>
<dbReference type="GO" id="GO:0030288">
    <property type="term" value="C:outer membrane-bounded periplasmic space"/>
    <property type="evidence" value="ECO:0007669"/>
    <property type="project" value="TreeGrafter"/>
</dbReference>
<gene>
    <name evidence="2" type="ordered locus">Csac_0118</name>
</gene>
<protein>
    <submittedName>
        <fullName evidence="2">SpoIID/LytB domain containing protein</fullName>
    </submittedName>
</protein>
<dbReference type="Proteomes" id="UP000000256">
    <property type="component" value="Chromosome"/>
</dbReference>
<evidence type="ECO:0000313" key="2">
    <source>
        <dbReference type="EMBL" id="ABP65771.2"/>
    </source>
</evidence>
<dbReference type="EMBL" id="CP000679">
    <property type="protein sequence ID" value="ABP65771.2"/>
    <property type="molecule type" value="Genomic_DNA"/>
</dbReference>
<dbReference type="eggNOG" id="COG2385">
    <property type="taxonomic scope" value="Bacteria"/>
</dbReference>
<dbReference type="Pfam" id="PF08486">
    <property type="entry name" value="SpoIID"/>
    <property type="match status" value="1"/>
</dbReference>
<dbReference type="NCBIfam" id="TIGR02870">
    <property type="entry name" value="spore_II_D"/>
    <property type="match status" value="1"/>
</dbReference>
<dbReference type="NCBIfam" id="TIGR02669">
    <property type="entry name" value="SpoIID_LytB"/>
    <property type="match status" value="1"/>
</dbReference>
<evidence type="ECO:0000313" key="3">
    <source>
        <dbReference type="Proteomes" id="UP000000256"/>
    </source>
</evidence>
<name>A4XFT6_CALS8</name>
<dbReference type="STRING" id="351627.Csac_0118"/>
<dbReference type="InterPro" id="IPR014225">
    <property type="entry name" value="Spore_II_D_firmicutes"/>
</dbReference>
<dbReference type="PANTHER" id="PTHR30032:SF4">
    <property type="entry name" value="AMIDASE ENHANCER"/>
    <property type="match status" value="1"/>
</dbReference>
<dbReference type="InterPro" id="IPR013486">
    <property type="entry name" value="SpoIID/LytB"/>
</dbReference>
<dbReference type="OrthoDB" id="9794671at2"/>
<dbReference type="RefSeq" id="WP_011915733.1">
    <property type="nucleotide sequence ID" value="NC_009437.1"/>
</dbReference>
<dbReference type="PANTHER" id="PTHR30032">
    <property type="entry name" value="N-ACETYLMURAMOYL-L-ALANINE AMIDASE-RELATED"/>
    <property type="match status" value="1"/>
</dbReference>
<keyword evidence="3" id="KW-1185">Reference proteome</keyword>
<organism evidence="2 3">
    <name type="scientific">Caldicellulosiruptor saccharolyticus (strain ATCC 43494 / DSM 8903 / Tp8T 6331)</name>
    <dbReference type="NCBI Taxonomy" id="351627"/>
    <lineage>
        <taxon>Bacteria</taxon>
        <taxon>Bacillati</taxon>
        <taxon>Bacillota</taxon>
        <taxon>Bacillota incertae sedis</taxon>
        <taxon>Caldicellulosiruptorales</taxon>
        <taxon>Caldicellulosiruptoraceae</taxon>
        <taxon>Caldicellulosiruptor</taxon>
    </lineage>
</organism>
<dbReference type="GO" id="GO:0030435">
    <property type="term" value="P:sporulation resulting in formation of a cellular spore"/>
    <property type="evidence" value="ECO:0007669"/>
    <property type="project" value="InterPro"/>
</dbReference>